<feature type="chain" id="PRO_5046352550" description="LppP/LprE lipoprotein" evidence="1">
    <location>
        <begin position="17"/>
        <end position="139"/>
    </location>
</feature>
<name>A0ABT9UIF9_9MICC</name>
<evidence type="ECO:0000256" key="1">
    <source>
        <dbReference type="SAM" id="SignalP"/>
    </source>
</evidence>
<reference evidence="2 3" key="1">
    <citation type="submission" date="2023-07" db="EMBL/GenBank/DDBJ databases">
        <title>Sorghum-associated microbial communities from plants grown in Nebraska, USA.</title>
        <authorList>
            <person name="Schachtman D."/>
        </authorList>
    </citation>
    <scope>NUCLEOTIDE SEQUENCE [LARGE SCALE GENOMIC DNA]</scope>
    <source>
        <strain evidence="2 3">DS994</strain>
    </source>
</reference>
<gene>
    <name evidence="2" type="ORF">J2T22_001949</name>
</gene>
<feature type="signal peptide" evidence="1">
    <location>
        <begin position="1"/>
        <end position="16"/>
    </location>
</feature>
<accession>A0ABT9UIF9</accession>
<proteinExistence type="predicted"/>
<dbReference type="RefSeq" id="WP_307489997.1">
    <property type="nucleotide sequence ID" value="NZ_JAUSSY010000006.1"/>
</dbReference>
<organism evidence="2 3">
    <name type="scientific">Pseudarthrobacter defluvii</name>
    <dbReference type="NCBI Taxonomy" id="410837"/>
    <lineage>
        <taxon>Bacteria</taxon>
        <taxon>Bacillati</taxon>
        <taxon>Actinomycetota</taxon>
        <taxon>Actinomycetes</taxon>
        <taxon>Micrococcales</taxon>
        <taxon>Micrococcaceae</taxon>
        <taxon>Pseudarthrobacter</taxon>
    </lineage>
</organism>
<keyword evidence="3" id="KW-1185">Reference proteome</keyword>
<dbReference type="EMBL" id="JAUSSY010000006">
    <property type="protein sequence ID" value="MDQ0118763.1"/>
    <property type="molecule type" value="Genomic_DNA"/>
</dbReference>
<keyword evidence="1" id="KW-0732">Signal</keyword>
<dbReference type="Proteomes" id="UP001226389">
    <property type="component" value="Unassembled WGS sequence"/>
</dbReference>
<comment type="caution">
    <text evidence="2">The sequence shown here is derived from an EMBL/GenBank/DDBJ whole genome shotgun (WGS) entry which is preliminary data.</text>
</comment>
<protein>
    <recommendedName>
        <fullName evidence="4">LppP/LprE lipoprotein</fullName>
    </recommendedName>
</protein>
<evidence type="ECO:0000313" key="2">
    <source>
        <dbReference type="EMBL" id="MDQ0118763.1"/>
    </source>
</evidence>
<sequence length="139" mass="14748">MALLCILVFAGCSALAQEINGGGGSQEEKASAMRARADNVPENDWVEVFRLDPKVDPGCLSIDTSCLRLSARWSVAHKVSLESAANRFGMTSGTGGPALGRYVGCIRTGTGGTSRESLCIEESPEGSDSYEITIQMERD</sequence>
<evidence type="ECO:0000313" key="3">
    <source>
        <dbReference type="Proteomes" id="UP001226389"/>
    </source>
</evidence>
<evidence type="ECO:0008006" key="4">
    <source>
        <dbReference type="Google" id="ProtNLM"/>
    </source>
</evidence>